<accession>A0A1B0B1T6</accession>
<organism evidence="1 2">
    <name type="scientific">Glossina palpalis gambiensis</name>
    <dbReference type="NCBI Taxonomy" id="67801"/>
    <lineage>
        <taxon>Eukaryota</taxon>
        <taxon>Metazoa</taxon>
        <taxon>Ecdysozoa</taxon>
        <taxon>Arthropoda</taxon>
        <taxon>Hexapoda</taxon>
        <taxon>Insecta</taxon>
        <taxon>Pterygota</taxon>
        <taxon>Neoptera</taxon>
        <taxon>Endopterygota</taxon>
        <taxon>Diptera</taxon>
        <taxon>Brachycera</taxon>
        <taxon>Muscomorpha</taxon>
        <taxon>Hippoboscoidea</taxon>
        <taxon>Glossinidae</taxon>
        <taxon>Glossina</taxon>
    </lineage>
</organism>
<dbReference type="EMBL" id="JXJN01007292">
    <property type="status" value="NOT_ANNOTATED_CDS"/>
    <property type="molecule type" value="Genomic_DNA"/>
</dbReference>
<dbReference type="AlphaFoldDB" id="A0A1B0B1T6"/>
<evidence type="ECO:0000313" key="1">
    <source>
        <dbReference type="EnsemblMetazoa" id="GPPI016095-PA"/>
    </source>
</evidence>
<dbReference type="EnsemblMetazoa" id="GPPI016095-RA">
    <property type="protein sequence ID" value="GPPI016095-PA"/>
    <property type="gene ID" value="GPPI016095"/>
</dbReference>
<reference evidence="2" key="1">
    <citation type="submission" date="2015-01" db="EMBL/GenBank/DDBJ databases">
        <authorList>
            <person name="Aksoy S."/>
            <person name="Warren W."/>
            <person name="Wilson R.K."/>
        </authorList>
    </citation>
    <scope>NUCLEOTIDE SEQUENCE [LARGE SCALE GENOMIC DNA]</scope>
    <source>
        <strain evidence="2">IAEA</strain>
    </source>
</reference>
<protein>
    <submittedName>
        <fullName evidence="1">Uncharacterized protein</fullName>
    </submittedName>
</protein>
<proteinExistence type="predicted"/>
<name>A0A1B0B1T6_9MUSC</name>
<reference evidence="1" key="2">
    <citation type="submission" date="2020-05" db="UniProtKB">
        <authorList>
            <consortium name="EnsemblMetazoa"/>
        </authorList>
    </citation>
    <scope>IDENTIFICATION</scope>
    <source>
        <strain evidence="1">IAEA</strain>
    </source>
</reference>
<dbReference type="Proteomes" id="UP000092460">
    <property type="component" value="Unassembled WGS sequence"/>
</dbReference>
<sequence>MTRECSVPLQRKGFPPNHTKTEIRQVSVLLGLLLSSLYVRSPTRCVVHNSVHFQTQLTGSQASNGNDSKLFLKATTLPCCI</sequence>
<evidence type="ECO:0000313" key="2">
    <source>
        <dbReference type="Proteomes" id="UP000092460"/>
    </source>
</evidence>
<dbReference type="VEuPathDB" id="VectorBase:GPPI016095"/>
<keyword evidence="2" id="KW-1185">Reference proteome</keyword>